<feature type="region of interest" description="Disordered" evidence="1">
    <location>
        <begin position="58"/>
        <end position="81"/>
    </location>
</feature>
<sequence>MTVGDQLHQTLTSLEGAKTNLEKFALSTNDKQAQKMYNQAAQQVKGVANQLQGRVNYVEQEEPAYNKRTGATNKAQNKNQQ</sequence>
<gene>
    <name evidence="2" type="ordered locus">Halha_1286</name>
</gene>
<dbReference type="Pfam" id="PF07870">
    <property type="entry name" value="DUF1657"/>
    <property type="match status" value="1"/>
</dbReference>
<protein>
    <recommendedName>
        <fullName evidence="4">DUF1657 domain-containing protein</fullName>
    </recommendedName>
</protein>
<evidence type="ECO:0000313" key="2">
    <source>
        <dbReference type="EMBL" id="AGB41232.1"/>
    </source>
</evidence>
<reference evidence="3" key="1">
    <citation type="submission" date="2012-02" db="EMBL/GenBank/DDBJ databases">
        <title>The complete genome of Halobacteroides halobius DSM 5150.</title>
        <authorList>
            <person name="Lucas S."/>
            <person name="Copeland A."/>
            <person name="Lapidus A."/>
            <person name="Glavina del Rio T."/>
            <person name="Dalin E."/>
            <person name="Tice H."/>
            <person name="Bruce D."/>
            <person name="Goodwin L."/>
            <person name="Pitluck S."/>
            <person name="Peters L."/>
            <person name="Mikhailova N."/>
            <person name="Gu W."/>
            <person name="Kyrpides N."/>
            <person name="Mavromatis K."/>
            <person name="Ivanova N."/>
            <person name="Brettin T."/>
            <person name="Detter J.C."/>
            <person name="Han C."/>
            <person name="Larimer F."/>
            <person name="Land M."/>
            <person name="Hauser L."/>
            <person name="Markowitz V."/>
            <person name="Cheng J.-F."/>
            <person name="Hugenholtz P."/>
            <person name="Woyke T."/>
            <person name="Wu D."/>
            <person name="Tindall B."/>
            <person name="Pomrenke H."/>
            <person name="Brambilla E."/>
            <person name="Klenk H.-P."/>
            <person name="Eisen J.A."/>
        </authorList>
    </citation>
    <scope>NUCLEOTIDE SEQUENCE [LARGE SCALE GENOMIC DNA]</scope>
    <source>
        <strain evidence="3">ATCC 35273 / DSM 5150 / MD-1</strain>
    </source>
</reference>
<organism evidence="2 3">
    <name type="scientific">Halobacteroides halobius (strain ATCC 35273 / DSM 5150 / MD-1)</name>
    <dbReference type="NCBI Taxonomy" id="748449"/>
    <lineage>
        <taxon>Bacteria</taxon>
        <taxon>Bacillati</taxon>
        <taxon>Bacillota</taxon>
        <taxon>Clostridia</taxon>
        <taxon>Halanaerobiales</taxon>
        <taxon>Halobacteroidaceae</taxon>
        <taxon>Halobacteroides</taxon>
    </lineage>
</organism>
<accession>L0K7G7</accession>
<evidence type="ECO:0000313" key="3">
    <source>
        <dbReference type="Proteomes" id="UP000010880"/>
    </source>
</evidence>
<dbReference type="AlphaFoldDB" id="L0K7G7"/>
<evidence type="ECO:0000256" key="1">
    <source>
        <dbReference type="SAM" id="MobiDB-lite"/>
    </source>
</evidence>
<keyword evidence="3" id="KW-1185">Reference proteome</keyword>
<feature type="compositionally biased region" description="Polar residues" evidence="1">
    <location>
        <begin position="69"/>
        <end position="81"/>
    </location>
</feature>
<dbReference type="InterPro" id="IPR012452">
    <property type="entry name" value="DUF1657"/>
</dbReference>
<dbReference type="EMBL" id="CP003359">
    <property type="protein sequence ID" value="AGB41232.1"/>
    <property type="molecule type" value="Genomic_DNA"/>
</dbReference>
<proteinExistence type="predicted"/>
<dbReference type="eggNOG" id="ENOG5033AT1">
    <property type="taxonomic scope" value="Bacteria"/>
</dbReference>
<dbReference type="KEGG" id="hhl:Halha_1286"/>
<name>L0K7G7_HALHC</name>
<evidence type="ECO:0008006" key="4">
    <source>
        <dbReference type="Google" id="ProtNLM"/>
    </source>
</evidence>
<dbReference type="RefSeq" id="WP_015326954.1">
    <property type="nucleotide sequence ID" value="NC_019978.1"/>
</dbReference>
<dbReference type="Proteomes" id="UP000010880">
    <property type="component" value="Chromosome"/>
</dbReference>
<dbReference type="OrthoDB" id="2902550at2"/>
<dbReference type="STRING" id="748449.Halha_1286"/>
<dbReference type="HOGENOM" id="CLU_185905_2_0_9"/>